<gene>
    <name evidence="1" type="ORF">RCO7_14043</name>
</gene>
<reference evidence="2" key="1">
    <citation type="submission" date="2016-03" db="EMBL/GenBank/DDBJ databases">
        <authorList>
            <person name="Ploux O."/>
        </authorList>
    </citation>
    <scope>NUCLEOTIDE SEQUENCE [LARGE SCALE GENOMIC DNA]</scope>
    <source>
        <strain evidence="2">UK7</strain>
    </source>
</reference>
<dbReference type="AlphaFoldDB" id="A0A1E1L3P8"/>
<dbReference type="EMBL" id="FJUW01000034">
    <property type="protein sequence ID" value="CZT05142.1"/>
    <property type="molecule type" value="Genomic_DNA"/>
</dbReference>
<name>A0A1E1L3P8_9HELO</name>
<dbReference type="InParanoid" id="A0A1E1L3P8"/>
<sequence length="133" mass="15131">MFKTQIPRIPDDDTGTRQGYVGWQEGTIVGGGIRIKSLTPEDWEAQFQFTSNPFVHLTPSYDDYARDSFETSCRLRDQGIIPQAVRFQVSLPAPVTVVCCIIHTQNQTRAETLYEVFIRPSVISRIRPKPRSS</sequence>
<dbReference type="Proteomes" id="UP000178129">
    <property type="component" value="Unassembled WGS sequence"/>
</dbReference>
<evidence type="ECO:0000313" key="2">
    <source>
        <dbReference type="Proteomes" id="UP000178129"/>
    </source>
</evidence>
<protein>
    <submittedName>
        <fullName evidence="1">Uncharacterized protein</fullName>
    </submittedName>
</protein>
<proteinExistence type="predicted"/>
<organism evidence="1 2">
    <name type="scientific">Rhynchosporium graminicola</name>
    <dbReference type="NCBI Taxonomy" id="2792576"/>
    <lineage>
        <taxon>Eukaryota</taxon>
        <taxon>Fungi</taxon>
        <taxon>Dikarya</taxon>
        <taxon>Ascomycota</taxon>
        <taxon>Pezizomycotina</taxon>
        <taxon>Leotiomycetes</taxon>
        <taxon>Helotiales</taxon>
        <taxon>Ploettnerulaceae</taxon>
        <taxon>Rhynchosporium</taxon>
    </lineage>
</organism>
<accession>A0A1E1L3P8</accession>
<keyword evidence="2" id="KW-1185">Reference proteome</keyword>
<evidence type="ECO:0000313" key="1">
    <source>
        <dbReference type="EMBL" id="CZT05142.1"/>
    </source>
</evidence>
<comment type="caution">
    <text evidence="1">The sequence shown here is derived from an EMBL/GenBank/DDBJ whole genome shotgun (WGS) entry which is preliminary data.</text>
</comment>